<proteinExistence type="inferred from homology"/>
<organism evidence="10 11">
    <name type="scientific">Gigaspora margarita</name>
    <dbReference type="NCBI Taxonomy" id="4874"/>
    <lineage>
        <taxon>Eukaryota</taxon>
        <taxon>Fungi</taxon>
        <taxon>Fungi incertae sedis</taxon>
        <taxon>Mucoromycota</taxon>
        <taxon>Glomeromycotina</taxon>
        <taxon>Glomeromycetes</taxon>
        <taxon>Diversisporales</taxon>
        <taxon>Gigasporaceae</taxon>
        <taxon>Gigaspora</taxon>
    </lineage>
</organism>
<evidence type="ECO:0000256" key="7">
    <source>
        <dbReference type="ARBA" id="ARBA00022842"/>
    </source>
</evidence>
<dbReference type="Proteomes" id="UP000789901">
    <property type="component" value="Unassembled WGS sequence"/>
</dbReference>
<keyword evidence="7" id="KW-0460">Magnesium</keyword>
<feature type="non-terminal residue" evidence="10">
    <location>
        <position position="334"/>
    </location>
</feature>
<feature type="domain" description="PAP-associated" evidence="8">
    <location>
        <begin position="178"/>
        <end position="214"/>
    </location>
</feature>
<evidence type="ECO:0000256" key="6">
    <source>
        <dbReference type="ARBA" id="ARBA00022723"/>
    </source>
</evidence>
<dbReference type="PANTHER" id="PTHR12271:SF113">
    <property type="entry name" value="POLY(A) RNA POLYMERASE CID11"/>
    <property type="match status" value="1"/>
</dbReference>
<sequence>MDQKLSTNINALYQTLLLTKENYDKRNRFVLKIDEILKNEWPNYDIQSYIFGSSNTELAMPKSDIDICITTKKNDGKFLCDININNKDALENTCLIKAYLEIDPRVRILVIIIRHWAKQRELGDATNGTLSLYTWTCMILNFLQRCDPPTLPVFQIPQSGRPICIDKLLLREFKNNESISELLLRFFEHFAYEFDYTNNVVSLRKGKYLTKQEKIEIIIITFVLKSLFKWKEILATTLAKKSETLTWEDKSSVHQEFYNGIKKKIENSCKIPNWGKLVKKDLETVLEKYKVNVITLIMRFLSAMIEHNVIIFQYVIYELLLRALGFIYNAKEDT</sequence>
<evidence type="ECO:0000256" key="1">
    <source>
        <dbReference type="ARBA" id="ARBA00001936"/>
    </source>
</evidence>
<protein>
    <recommendedName>
        <fullName evidence="4">polynucleotide adenylyltransferase</fullName>
        <ecNumber evidence="4">2.7.7.19</ecNumber>
    </recommendedName>
</protein>
<comment type="caution">
    <text evidence="10">The sequence shown here is derived from an EMBL/GenBank/DDBJ whole genome shotgun (WGS) entry which is preliminary data.</text>
</comment>
<dbReference type="SUPFAM" id="SSF81301">
    <property type="entry name" value="Nucleotidyltransferase"/>
    <property type="match status" value="1"/>
</dbReference>
<keyword evidence="11" id="KW-1185">Reference proteome</keyword>
<dbReference type="InterPro" id="IPR002058">
    <property type="entry name" value="PAP_assoc"/>
</dbReference>
<name>A0ABN7UGG4_GIGMA</name>
<comment type="cofactor">
    <cofactor evidence="1">
        <name>Mn(2+)</name>
        <dbReference type="ChEBI" id="CHEBI:29035"/>
    </cofactor>
</comment>
<dbReference type="PANTHER" id="PTHR12271">
    <property type="entry name" value="POLY A POLYMERASE CID PAP -RELATED"/>
    <property type="match status" value="1"/>
</dbReference>
<comment type="similarity">
    <text evidence="3">Belongs to the DNA polymerase type-B-like family.</text>
</comment>
<accession>A0ABN7UGG4</accession>
<dbReference type="SUPFAM" id="SSF81631">
    <property type="entry name" value="PAP/OAS1 substrate-binding domain"/>
    <property type="match status" value="1"/>
</dbReference>
<evidence type="ECO:0000256" key="2">
    <source>
        <dbReference type="ARBA" id="ARBA00001946"/>
    </source>
</evidence>
<keyword evidence="5" id="KW-0808">Transferase</keyword>
<evidence type="ECO:0000256" key="5">
    <source>
        <dbReference type="ARBA" id="ARBA00022679"/>
    </source>
</evidence>
<evidence type="ECO:0000259" key="9">
    <source>
        <dbReference type="Pfam" id="PF22600"/>
    </source>
</evidence>
<gene>
    <name evidence="10" type="ORF">GMARGA_LOCUS6397</name>
</gene>
<dbReference type="Gene3D" id="1.10.1410.10">
    <property type="match status" value="1"/>
</dbReference>
<feature type="domain" description="Poly(A) RNA polymerase mitochondrial-like central palm" evidence="9">
    <location>
        <begin position="5"/>
        <end position="74"/>
    </location>
</feature>
<keyword evidence="6" id="KW-0479">Metal-binding</keyword>
<dbReference type="Pfam" id="PF03828">
    <property type="entry name" value="PAP_assoc"/>
    <property type="match status" value="1"/>
</dbReference>
<evidence type="ECO:0000313" key="11">
    <source>
        <dbReference type="Proteomes" id="UP000789901"/>
    </source>
</evidence>
<dbReference type="Gene3D" id="3.30.460.10">
    <property type="entry name" value="Beta Polymerase, domain 2"/>
    <property type="match status" value="1"/>
</dbReference>
<evidence type="ECO:0000313" key="10">
    <source>
        <dbReference type="EMBL" id="CAG8590758.1"/>
    </source>
</evidence>
<evidence type="ECO:0000259" key="8">
    <source>
        <dbReference type="Pfam" id="PF03828"/>
    </source>
</evidence>
<comment type="cofactor">
    <cofactor evidence="2">
        <name>Mg(2+)</name>
        <dbReference type="ChEBI" id="CHEBI:18420"/>
    </cofactor>
</comment>
<dbReference type="InterPro" id="IPR054708">
    <property type="entry name" value="MTPAP-like_central"/>
</dbReference>
<dbReference type="EC" id="2.7.7.19" evidence="4"/>
<evidence type="ECO:0000256" key="3">
    <source>
        <dbReference type="ARBA" id="ARBA00008593"/>
    </source>
</evidence>
<evidence type="ECO:0000256" key="4">
    <source>
        <dbReference type="ARBA" id="ARBA00012388"/>
    </source>
</evidence>
<dbReference type="EMBL" id="CAJVQB010002889">
    <property type="protein sequence ID" value="CAG8590758.1"/>
    <property type="molecule type" value="Genomic_DNA"/>
</dbReference>
<dbReference type="Pfam" id="PF22600">
    <property type="entry name" value="MTPAP-like_central"/>
    <property type="match status" value="1"/>
</dbReference>
<dbReference type="InterPro" id="IPR043519">
    <property type="entry name" value="NT_sf"/>
</dbReference>
<reference evidence="10 11" key="1">
    <citation type="submission" date="2021-06" db="EMBL/GenBank/DDBJ databases">
        <authorList>
            <person name="Kallberg Y."/>
            <person name="Tangrot J."/>
            <person name="Rosling A."/>
        </authorList>
    </citation>
    <scope>NUCLEOTIDE SEQUENCE [LARGE SCALE GENOMIC DNA]</scope>
    <source>
        <strain evidence="10 11">120-4 pot B 10/14</strain>
    </source>
</reference>